<dbReference type="AlphaFoldDB" id="A0A067N349"/>
<organism evidence="2 3">
    <name type="scientific">Pleurotus ostreatus (strain PC15)</name>
    <name type="common">Oyster mushroom</name>
    <dbReference type="NCBI Taxonomy" id="1137138"/>
    <lineage>
        <taxon>Eukaryota</taxon>
        <taxon>Fungi</taxon>
        <taxon>Dikarya</taxon>
        <taxon>Basidiomycota</taxon>
        <taxon>Agaricomycotina</taxon>
        <taxon>Agaricomycetes</taxon>
        <taxon>Agaricomycetidae</taxon>
        <taxon>Agaricales</taxon>
        <taxon>Pleurotineae</taxon>
        <taxon>Pleurotaceae</taxon>
        <taxon>Pleurotus</taxon>
    </lineage>
</organism>
<feature type="region of interest" description="Disordered" evidence="1">
    <location>
        <begin position="34"/>
        <end position="108"/>
    </location>
</feature>
<dbReference type="PANTHER" id="PTHR46579">
    <property type="entry name" value="F5/8 TYPE C DOMAIN-CONTAINING PROTEIN-RELATED"/>
    <property type="match status" value="1"/>
</dbReference>
<proteinExistence type="predicted"/>
<name>A0A067N349_PLEO1</name>
<accession>A0A067N349</accession>
<feature type="compositionally biased region" description="Acidic residues" evidence="1">
    <location>
        <begin position="87"/>
        <end position="104"/>
    </location>
</feature>
<reference evidence="3" key="1">
    <citation type="journal article" date="2014" name="Proc. Natl. Acad. Sci. U.S.A.">
        <title>Extensive sampling of basidiomycete genomes demonstrates inadequacy of the white-rot/brown-rot paradigm for wood decay fungi.</title>
        <authorList>
            <person name="Riley R."/>
            <person name="Salamov A.A."/>
            <person name="Brown D.W."/>
            <person name="Nagy L.G."/>
            <person name="Floudas D."/>
            <person name="Held B.W."/>
            <person name="Levasseur A."/>
            <person name="Lombard V."/>
            <person name="Morin E."/>
            <person name="Otillar R."/>
            <person name="Lindquist E.A."/>
            <person name="Sun H."/>
            <person name="LaButti K.M."/>
            <person name="Schmutz J."/>
            <person name="Jabbour D."/>
            <person name="Luo H."/>
            <person name="Baker S.E."/>
            <person name="Pisabarro A.G."/>
            <person name="Walton J.D."/>
            <person name="Blanchette R.A."/>
            <person name="Henrissat B."/>
            <person name="Martin F."/>
            <person name="Cullen D."/>
            <person name="Hibbett D.S."/>
            <person name="Grigoriev I.V."/>
        </authorList>
    </citation>
    <scope>NUCLEOTIDE SEQUENCE [LARGE SCALE GENOMIC DNA]</scope>
    <source>
        <strain evidence="3">PC15</strain>
    </source>
</reference>
<dbReference type="InParanoid" id="A0A067N349"/>
<evidence type="ECO:0000313" key="2">
    <source>
        <dbReference type="EMBL" id="KDQ22279.1"/>
    </source>
</evidence>
<dbReference type="STRING" id="1137138.A0A067N349"/>
<evidence type="ECO:0000256" key="1">
    <source>
        <dbReference type="SAM" id="MobiDB-lite"/>
    </source>
</evidence>
<protein>
    <recommendedName>
        <fullName evidence="4">Transposase family Tnp2 protein</fullName>
    </recommendedName>
</protein>
<dbReference type="OrthoDB" id="2669721at2759"/>
<sequence>MQIRCNCWKYCRGGKLVSKRTYTRHREARTATLALPPTRRDPSTAPPSLGPYHIQNHRESSNPDANDRAFRLNQAGQSQIRSNADEGLLDEQDNDSEEEPDQEVLADRSEITDIHIALQYIHALRRIASLDDTSMKPCDIEMLRNPPNTPLTIDDPDFRLGIQLFFAMSASAAQDIYTKTLEAIRTRYPDSELSSFNKIKCQVESLSGITPIIHDMCINSCVAFKGPFQHLQACPTCNEPRYKEGSLISRQTFCTLPVGPQIQALYRHEDSAREMKYRRNKTDELLNGPGISVYDDYITGQEYLKAVQEGRILPTDSVLMYSLDGAQLYRNKMSDFWILVWIYMDLDGKVRYKKDRVAPGIIIPGPNKPKNLDSFLFPSFSHISALQREGLSVWDAGSDTTFTSRIFIIYGTADGPGLSFHNGLTGHRGKRGCRLHCPLPGRHKDGCPTYYPTLLKPNDYAVSGCDHPDIDIRALSSTFISTNIISATYATNLARLVRSTGPTEYANIRRDSGIVKPSIILGLPRTLGVVAMNTLDFMHIPALNIPDLLIPLWRGKLDCIAPDSKSTWTWVVLVGDVWWRHGAQVAGCTPYLPGSFDRPPRNPAEKISSGYKAWEYLLYIYGLGPALLYGVLPDEYWKNLCRLVKGVWLLLQTRITQSQLRSAHIALVEFTVEFEELYYQRKPERIHFIRQCIHALSHAAPGTVRIGPAANFSQWTIERTIGNLGEEIRNHTNPFQNLIQRSIIRVQMNAMKAMVPELRGISKLPRHAIDLGDGYLLLHPVDSCTWEPEEDENVAICHFWQAETAQEIPESRWPTQNIVRHARLRLPNGQLGRSRWKELRDTTHVRISRNVKFKSMCSGESTRFGEVLYYFIHSYNGQRKNLAMIQPFSPPNRPLLSASSDTLYVCKQEDRSRLVVVNVKQIQSVVAIIPFADDCVRAELRGFHYVVERPGNDIACIGEHDEDIHGE</sequence>
<evidence type="ECO:0008006" key="4">
    <source>
        <dbReference type="Google" id="ProtNLM"/>
    </source>
</evidence>
<feature type="compositionally biased region" description="Basic and acidic residues" evidence="1">
    <location>
        <begin position="56"/>
        <end position="70"/>
    </location>
</feature>
<dbReference type="VEuPathDB" id="FungiDB:PLEOSDRAFT_163182"/>
<dbReference type="HOGENOM" id="CLU_007337_0_2_1"/>
<dbReference type="PANTHER" id="PTHR46579:SF1">
    <property type="entry name" value="F5_8 TYPE C DOMAIN-CONTAINING PROTEIN"/>
    <property type="match status" value="1"/>
</dbReference>
<gene>
    <name evidence="2" type="ORF">PLEOSDRAFT_163182</name>
</gene>
<dbReference type="EMBL" id="KL198014">
    <property type="protein sequence ID" value="KDQ22279.1"/>
    <property type="molecule type" value="Genomic_DNA"/>
</dbReference>
<dbReference type="Pfam" id="PF02992">
    <property type="entry name" value="Transposase_21"/>
    <property type="match status" value="1"/>
</dbReference>
<dbReference type="InterPro" id="IPR004242">
    <property type="entry name" value="Transposase_21"/>
</dbReference>
<evidence type="ECO:0000313" key="3">
    <source>
        <dbReference type="Proteomes" id="UP000027073"/>
    </source>
</evidence>
<dbReference type="Proteomes" id="UP000027073">
    <property type="component" value="Unassembled WGS sequence"/>
</dbReference>